<evidence type="ECO:0000313" key="2">
    <source>
        <dbReference type="Proteomes" id="UP000249375"/>
    </source>
</evidence>
<protein>
    <submittedName>
        <fullName evidence="1">HlyD family efflux transporter periplasmic adaptor subunit</fullName>
    </submittedName>
</protein>
<sequence>MGIFTIAMILLGLLVGSFFIRYEEQMSIVAVVENNIPIVNITVPTDGTLECNYVKNGENITCGDTLFTYHPKKMNSKETDDSLCAILSPTDGMISFPYPRTAGMSLKAKSLFMDIVPAKMQDSSMHAYGFLSESDRGKVTVGQTLRIPIDNDVLLGTVGAISPLPNDKGLYYFDIALSPKSEELIMDRNTLFYHKDLPAEIIIGNSRLIYKIFASFTNW</sequence>
<dbReference type="Proteomes" id="UP000249375">
    <property type="component" value="Chromosome"/>
</dbReference>
<dbReference type="AlphaFoldDB" id="A0A5P8E8J2"/>
<organism evidence="1 2">
    <name type="scientific">Pseudoprevotella muciniphila</name>
    <dbReference type="NCBI Taxonomy" id="2133944"/>
    <lineage>
        <taxon>Bacteria</taxon>
        <taxon>Pseudomonadati</taxon>
        <taxon>Bacteroidota</taxon>
        <taxon>Bacteroidia</taxon>
        <taxon>Bacteroidales</taxon>
        <taxon>Prevotellaceae</taxon>
        <taxon>Pseudoprevotella</taxon>
    </lineage>
</organism>
<dbReference type="KEGG" id="alq:C7Y71_009980"/>
<dbReference type="EMBL" id="CP033459">
    <property type="protein sequence ID" value="QFQ13311.1"/>
    <property type="molecule type" value="Genomic_DNA"/>
</dbReference>
<reference evidence="1 2" key="1">
    <citation type="submission" date="2018-11" db="EMBL/GenBank/DDBJ databases">
        <authorList>
            <person name="Na S.W."/>
            <person name="Baik M."/>
        </authorList>
    </citation>
    <scope>NUCLEOTIDE SEQUENCE [LARGE SCALE GENOMIC DNA]</scope>
    <source>
        <strain evidence="1 2">E39</strain>
    </source>
</reference>
<accession>A0A5P8E8J2</accession>
<name>A0A5P8E8J2_9BACT</name>
<keyword evidence="2" id="KW-1185">Reference proteome</keyword>
<gene>
    <name evidence="1" type="ORF">C7Y71_009980</name>
</gene>
<evidence type="ECO:0000313" key="1">
    <source>
        <dbReference type="EMBL" id="QFQ13311.1"/>
    </source>
</evidence>
<dbReference type="OrthoDB" id="7057889at2"/>
<proteinExistence type="predicted"/>